<evidence type="ECO:0000313" key="6">
    <source>
        <dbReference type="Proteomes" id="UP000790347"/>
    </source>
</evidence>
<feature type="domain" description="CS" evidence="4">
    <location>
        <begin position="1"/>
        <end position="110"/>
    </location>
</feature>
<proteinExistence type="inferred from homology"/>
<keyword evidence="6" id="KW-1185">Reference proteome</keyword>
<feature type="region of interest" description="Disordered" evidence="3">
    <location>
        <begin position="132"/>
        <end position="151"/>
    </location>
</feature>
<dbReference type="EMBL" id="ASGP02000001">
    <property type="protein sequence ID" value="KAH9529711.1"/>
    <property type="molecule type" value="Genomic_DNA"/>
</dbReference>
<dbReference type="Pfam" id="PF04925">
    <property type="entry name" value="SHQ1"/>
    <property type="match status" value="1"/>
</dbReference>
<dbReference type="GO" id="GO:0000493">
    <property type="term" value="P:box H/ACA snoRNP assembly"/>
    <property type="evidence" value="ECO:0007669"/>
    <property type="project" value="InterPro"/>
</dbReference>
<dbReference type="InterPro" id="IPR007009">
    <property type="entry name" value="Shq1_C"/>
</dbReference>
<dbReference type="Pfam" id="PF21413">
    <property type="entry name" value="SHQ1-like_CS"/>
    <property type="match status" value="1"/>
</dbReference>
<comment type="similarity">
    <text evidence="1">Belongs to the SHQ1 family.</text>
</comment>
<evidence type="ECO:0000259" key="4">
    <source>
        <dbReference type="PROSITE" id="PS51203"/>
    </source>
</evidence>
<reference evidence="5" key="2">
    <citation type="journal article" date="2022" name="Res Sq">
        <title>Comparative Genomics Reveals Insights into the Divergent Evolution of Astigmatic Mites and Household Pest Adaptations.</title>
        <authorList>
            <person name="Xiong Q."/>
            <person name="Wan A.T.-Y."/>
            <person name="Liu X.-Y."/>
            <person name="Fung C.S.-H."/>
            <person name="Xiao X."/>
            <person name="Malainual N."/>
            <person name="Hou J."/>
            <person name="Wang L."/>
            <person name="Wang M."/>
            <person name="Yang K."/>
            <person name="Cui Y."/>
            <person name="Leung E."/>
            <person name="Nong W."/>
            <person name="Shin S.-K."/>
            <person name="Au S."/>
            <person name="Jeong K.Y."/>
            <person name="Chew F.T."/>
            <person name="Hui J."/>
            <person name="Leung T.F."/>
            <person name="Tungtrongchitr A."/>
            <person name="Zhong N."/>
            <person name="Liu Z."/>
            <person name="Tsui S."/>
        </authorList>
    </citation>
    <scope>NUCLEOTIDE SEQUENCE</scope>
    <source>
        <strain evidence="5">Derf</strain>
        <tissue evidence="5">Whole organism</tissue>
    </source>
</reference>
<dbReference type="GO" id="GO:0005654">
    <property type="term" value="C:nucleoplasm"/>
    <property type="evidence" value="ECO:0007669"/>
    <property type="project" value="TreeGrafter"/>
</dbReference>
<reference evidence="5" key="1">
    <citation type="submission" date="2013-05" db="EMBL/GenBank/DDBJ databases">
        <authorList>
            <person name="Yim A.K.Y."/>
            <person name="Chan T.F."/>
            <person name="Ji K.M."/>
            <person name="Liu X.Y."/>
            <person name="Zhou J.W."/>
            <person name="Li R.Q."/>
            <person name="Yang K.Y."/>
            <person name="Li J."/>
            <person name="Li M."/>
            <person name="Law P.T.W."/>
            <person name="Wu Y.L."/>
            <person name="Cai Z.L."/>
            <person name="Qin H."/>
            <person name="Bao Y."/>
            <person name="Leung R.K.K."/>
            <person name="Ng P.K.S."/>
            <person name="Zou J."/>
            <person name="Zhong X.J."/>
            <person name="Ran P.X."/>
            <person name="Zhong N.S."/>
            <person name="Liu Z.G."/>
            <person name="Tsui S.K.W."/>
        </authorList>
    </citation>
    <scope>NUCLEOTIDE SEQUENCE</scope>
    <source>
        <strain evidence="5">Derf</strain>
        <tissue evidence="5">Whole organism</tissue>
    </source>
</reference>
<dbReference type="InterPro" id="IPR048696">
    <property type="entry name" value="SHQ1-like_CS"/>
</dbReference>
<accession>A0A922IDW1</accession>
<feature type="compositionally biased region" description="Acidic residues" evidence="3">
    <location>
        <begin position="140"/>
        <end position="151"/>
    </location>
</feature>
<dbReference type="GO" id="GO:0005737">
    <property type="term" value="C:cytoplasm"/>
    <property type="evidence" value="ECO:0007669"/>
    <property type="project" value="TreeGrafter"/>
</dbReference>
<dbReference type="InterPro" id="IPR007052">
    <property type="entry name" value="CS_dom"/>
</dbReference>
<name>A0A922IDW1_DERFA</name>
<comment type="caution">
    <text evidence="5">The sequence shown here is derived from an EMBL/GenBank/DDBJ whole genome shotgun (WGS) entry which is preliminary data.</text>
</comment>
<dbReference type="Proteomes" id="UP000790347">
    <property type="component" value="Unassembled WGS sequence"/>
</dbReference>
<dbReference type="InterPro" id="IPR039742">
    <property type="entry name" value="Shq1"/>
</dbReference>
<dbReference type="InterPro" id="IPR008978">
    <property type="entry name" value="HSP20-like_chaperone"/>
</dbReference>
<dbReference type="PROSITE" id="PS51203">
    <property type="entry name" value="CS"/>
    <property type="match status" value="1"/>
</dbReference>
<evidence type="ECO:0000313" key="5">
    <source>
        <dbReference type="EMBL" id="KAH9529711.1"/>
    </source>
</evidence>
<evidence type="ECO:0000256" key="1">
    <source>
        <dbReference type="ARBA" id="ARBA00005607"/>
    </source>
</evidence>
<protein>
    <recommendedName>
        <fullName evidence="2">Protein SHQ1 homolog</fullName>
    </recommendedName>
</protein>
<dbReference type="Gene3D" id="2.60.40.790">
    <property type="match status" value="1"/>
</dbReference>
<organism evidence="5 6">
    <name type="scientific">Dermatophagoides farinae</name>
    <name type="common">American house dust mite</name>
    <dbReference type="NCBI Taxonomy" id="6954"/>
    <lineage>
        <taxon>Eukaryota</taxon>
        <taxon>Metazoa</taxon>
        <taxon>Ecdysozoa</taxon>
        <taxon>Arthropoda</taxon>
        <taxon>Chelicerata</taxon>
        <taxon>Arachnida</taxon>
        <taxon>Acari</taxon>
        <taxon>Acariformes</taxon>
        <taxon>Sarcoptiformes</taxon>
        <taxon>Astigmata</taxon>
        <taxon>Psoroptidia</taxon>
        <taxon>Analgoidea</taxon>
        <taxon>Pyroglyphidae</taxon>
        <taxon>Dermatophagoidinae</taxon>
        <taxon>Dermatophagoides</taxon>
    </lineage>
</organism>
<dbReference type="PANTHER" id="PTHR12967">
    <property type="entry name" value="PROTEIN SHQ1 HOMOLOG"/>
    <property type="match status" value="1"/>
</dbReference>
<dbReference type="AlphaFoldDB" id="A0A922IDW1"/>
<dbReference type="GO" id="GO:0051082">
    <property type="term" value="F:unfolded protein binding"/>
    <property type="evidence" value="ECO:0007669"/>
    <property type="project" value="TreeGrafter"/>
</dbReference>
<gene>
    <name evidence="5" type="primary">SHQ1</name>
    <name evidence="5" type="ORF">DERF_003580</name>
</gene>
<evidence type="ECO:0000256" key="2">
    <source>
        <dbReference type="ARBA" id="ARBA00013750"/>
    </source>
</evidence>
<dbReference type="PANTHER" id="PTHR12967:SF0">
    <property type="entry name" value="PROTEIN SHQ1 HOMOLOG"/>
    <property type="match status" value="1"/>
</dbReference>
<sequence length="502" mass="58697">MITPLFRVEQDHDNLYVIVRVTNLRILSENVEIFHQDNEFIFYGEPYYLRLELPGEVLSSDTIIITNGNNDEDLDELNRKKLTFNYDSETNELKIPVAKKNPGEHFENLELIGQLLAKPKTKPGKRLIEVLQSSCQNSNGDDDDDNGEEDEEFDWTIEQTIPDTDNIRLSQHPYGFANSLTNIIMNNDSEINELFDIKNPGEKTFAQRRIERLRQESNDFNEEHYLANLYEDESIIDSIIELSAPWNEWHPSTILNDQDRERINDHIPKREFIKYDSATKKALILGLFDILYGYCYDLRTNDFEHTVESSWTIIKLSSTLSCFEYWTPLNDQQMSGDRLHSLLYNKYDMAKYMLINCIRRSLIYPLYRHWRLSIKVANDVIKIMSIGSNAILKCLLDMHQIMAISGENRQLINDLYLTNYCCWIQQIKQDWFKSLAYYLSNVCAKYIDKQMIGLDLPLVEKAAIMAIEEKDDDCNEDQLSKGIKLLLNISNHLDSDDDDDDK</sequence>
<evidence type="ECO:0000256" key="3">
    <source>
        <dbReference type="SAM" id="MobiDB-lite"/>
    </source>
</evidence>